<gene>
    <name evidence="2" type="ORF">RRG08_050689</name>
</gene>
<dbReference type="InterPro" id="IPR036249">
    <property type="entry name" value="Thioredoxin-like_sf"/>
</dbReference>
<dbReference type="Proteomes" id="UP001283361">
    <property type="component" value="Unassembled WGS sequence"/>
</dbReference>
<feature type="compositionally biased region" description="Polar residues" evidence="1">
    <location>
        <begin position="277"/>
        <end position="287"/>
    </location>
</feature>
<dbReference type="SUPFAM" id="SSF52833">
    <property type="entry name" value="Thioredoxin-like"/>
    <property type="match status" value="1"/>
</dbReference>
<feature type="region of interest" description="Disordered" evidence="1">
    <location>
        <begin position="260"/>
        <end position="299"/>
    </location>
</feature>
<accession>A0AAE1A4D4</accession>
<evidence type="ECO:0000313" key="2">
    <source>
        <dbReference type="EMBL" id="KAK3780723.1"/>
    </source>
</evidence>
<comment type="caution">
    <text evidence="2">The sequence shown here is derived from an EMBL/GenBank/DDBJ whole genome shotgun (WGS) entry which is preliminary data.</text>
</comment>
<evidence type="ECO:0000256" key="1">
    <source>
        <dbReference type="SAM" id="MobiDB-lite"/>
    </source>
</evidence>
<dbReference type="PROSITE" id="PS51354">
    <property type="entry name" value="GLUTAREDOXIN_2"/>
    <property type="match status" value="1"/>
</dbReference>
<feature type="compositionally biased region" description="Basic and acidic residues" evidence="1">
    <location>
        <begin position="290"/>
        <end position="299"/>
    </location>
</feature>
<dbReference type="AlphaFoldDB" id="A0AAE1A4D4"/>
<reference evidence="2" key="1">
    <citation type="journal article" date="2023" name="G3 (Bethesda)">
        <title>A reference genome for the long-term kleptoplast-retaining sea slug Elysia crispata morphotype clarki.</title>
        <authorList>
            <person name="Eastman K.E."/>
            <person name="Pendleton A.L."/>
            <person name="Shaikh M.A."/>
            <person name="Suttiyut T."/>
            <person name="Ogas R."/>
            <person name="Tomko P."/>
            <person name="Gavelis G."/>
            <person name="Widhalm J.R."/>
            <person name="Wisecaver J.H."/>
        </authorList>
    </citation>
    <scope>NUCLEOTIDE SEQUENCE</scope>
    <source>
        <strain evidence="2">ECLA1</strain>
    </source>
</reference>
<protein>
    <submittedName>
        <fullName evidence="2">Uncharacterized protein</fullName>
    </submittedName>
</protein>
<keyword evidence="3" id="KW-1185">Reference proteome</keyword>
<dbReference type="EMBL" id="JAWDGP010002692">
    <property type="protein sequence ID" value="KAK3780723.1"/>
    <property type="molecule type" value="Genomic_DNA"/>
</dbReference>
<organism evidence="2 3">
    <name type="scientific">Elysia crispata</name>
    <name type="common">lettuce slug</name>
    <dbReference type="NCBI Taxonomy" id="231223"/>
    <lineage>
        <taxon>Eukaryota</taxon>
        <taxon>Metazoa</taxon>
        <taxon>Spiralia</taxon>
        <taxon>Lophotrochozoa</taxon>
        <taxon>Mollusca</taxon>
        <taxon>Gastropoda</taxon>
        <taxon>Heterobranchia</taxon>
        <taxon>Euthyneura</taxon>
        <taxon>Panpulmonata</taxon>
        <taxon>Sacoglossa</taxon>
        <taxon>Placobranchoidea</taxon>
        <taxon>Plakobranchidae</taxon>
        <taxon>Elysia</taxon>
    </lineage>
</organism>
<dbReference type="Gene3D" id="3.40.30.10">
    <property type="entry name" value="Glutaredoxin"/>
    <property type="match status" value="1"/>
</dbReference>
<name>A0AAE1A4D4_9GAST</name>
<sequence length="299" mass="33443">MAYRKRDNRRAAVKFIEWKRQKYNILLFTKSYSPEGQMCHQILHECSGVTRENYDCVCYEKRGDVTEMESYLWALSGTNNRESAHVFIRGDYLGGYRTLLKLKRSGKLQRIINNLVNFPPGARNYVSTNKSWNLALEADPDVLPDLVLKVAAHSMYTSTSVKIVQFSPDDLHNVDCEILGERAEDISLPDIHKPASLENTIDQVPSCTWSEATSISVTSPFARAHRPGSKDISSQRGDDRFGIMKMKGRAHAMMDRIKEPGAAPTGGKVLIKPGVKQSGQTLATSPANKGEVEASNEQH</sequence>
<proteinExistence type="predicted"/>
<evidence type="ECO:0000313" key="3">
    <source>
        <dbReference type="Proteomes" id="UP001283361"/>
    </source>
</evidence>